<evidence type="ECO:0000313" key="5">
    <source>
        <dbReference type="EMBL" id="KAG6732853.1"/>
    </source>
</evidence>
<dbReference type="PROSITE" id="PS51375">
    <property type="entry name" value="PPR"/>
    <property type="match status" value="7"/>
</dbReference>
<evidence type="ECO:0000256" key="1">
    <source>
        <dbReference type="ARBA" id="ARBA00007626"/>
    </source>
</evidence>
<evidence type="ECO:0000256" key="3">
    <source>
        <dbReference type="PROSITE-ProRule" id="PRU00708"/>
    </source>
</evidence>
<organism evidence="5 6">
    <name type="scientific">Carya illinoinensis</name>
    <name type="common">Pecan</name>
    <dbReference type="NCBI Taxonomy" id="32201"/>
    <lineage>
        <taxon>Eukaryota</taxon>
        <taxon>Viridiplantae</taxon>
        <taxon>Streptophyta</taxon>
        <taxon>Embryophyta</taxon>
        <taxon>Tracheophyta</taxon>
        <taxon>Spermatophyta</taxon>
        <taxon>Magnoliopsida</taxon>
        <taxon>eudicotyledons</taxon>
        <taxon>Gunneridae</taxon>
        <taxon>Pentapetalae</taxon>
        <taxon>rosids</taxon>
        <taxon>fabids</taxon>
        <taxon>Fagales</taxon>
        <taxon>Juglandaceae</taxon>
        <taxon>Carya</taxon>
    </lineage>
</organism>
<evidence type="ECO:0000259" key="4">
    <source>
        <dbReference type="Pfam" id="PF17177"/>
    </source>
</evidence>
<feature type="repeat" description="PPR" evidence="3">
    <location>
        <begin position="483"/>
        <end position="517"/>
    </location>
</feature>
<comment type="similarity">
    <text evidence="1">Belongs to the PPR family. P subfamily.</text>
</comment>
<dbReference type="Pfam" id="PF01535">
    <property type="entry name" value="PPR"/>
    <property type="match status" value="2"/>
</dbReference>
<dbReference type="Gene3D" id="1.25.40.10">
    <property type="entry name" value="Tetratricopeptide repeat domain"/>
    <property type="match status" value="3"/>
</dbReference>
<dbReference type="PANTHER" id="PTHR47447">
    <property type="entry name" value="OS03G0856100 PROTEIN"/>
    <property type="match status" value="1"/>
</dbReference>
<dbReference type="InterPro" id="IPR011990">
    <property type="entry name" value="TPR-like_helical_dom_sf"/>
</dbReference>
<dbReference type="Proteomes" id="UP000811246">
    <property type="component" value="Chromosome 1"/>
</dbReference>
<accession>A0A922G2J6</accession>
<comment type="caution">
    <text evidence="5">The sequence shown here is derived from an EMBL/GenBank/DDBJ whole genome shotgun (WGS) entry which is preliminary data.</text>
</comment>
<feature type="repeat" description="PPR" evidence="3">
    <location>
        <begin position="204"/>
        <end position="238"/>
    </location>
</feature>
<feature type="domain" description="PROP1-like PPR" evidence="4">
    <location>
        <begin position="356"/>
        <end position="525"/>
    </location>
</feature>
<gene>
    <name evidence="5" type="ORF">I3842_01G197600</name>
</gene>
<sequence length="554" mass="63579">MPKMFSELQISKLLSYSLSQRKVGINVVPCNFLCNHFCTRIDSTQVTESPELPSWVKFGLTQSSATADSDEDFVVPSLAHWVENHRLHDHGKIVKRMLSEAAETDVEKISKILQNRYPSPDNVAQALSGSGFIASSSLVEQLLKRFCNDWIAAFGVFKWAKSQTEYRHSPELYDFMVDILGKSKKFHYMWELVEEMNQLGGYVTLVTMSKVMRRLARAGRYNEAVEAFRNMVRFGVNKDTTAMDVLMDALAKENSVEHARDVFLEFKDAIPVNSQSFNILIHGWCKARKIDHAKKAMEDMEKHGFRPDVFSYNCFVEAYGREKNFRKVDGILDEMKENGCMPNVVTYTIVMHALGKASQVSEALEVYEKMKRNDCVPDASFYSSLIFILGKAGRLKDAHELFEDMKKQGVSRDVLTYNTLISCSCMHSQEETALKLLQKMEEDSCKPDLKTYAPLLKMCCRKKRMKLLYFLLDHMFRNDISIEVGTYSLLVSELCKSGKLEQACLFFEEMVSKGMVPKDCTCKMLMKELEGKKMTKPMEHYEKLMSKAKEERNI</sequence>
<dbReference type="InterPro" id="IPR033443">
    <property type="entry name" value="PROP1-like_PPR_dom"/>
</dbReference>
<dbReference type="InterPro" id="IPR002885">
    <property type="entry name" value="PPR_rpt"/>
</dbReference>
<dbReference type="AlphaFoldDB" id="A0A922G2J6"/>
<feature type="repeat" description="PPR" evidence="3">
    <location>
        <begin position="413"/>
        <end position="447"/>
    </location>
</feature>
<dbReference type="PANTHER" id="PTHR47447:SF28">
    <property type="entry name" value="PENTACOTRIPEPTIDE-REPEAT REGION OF PRORP DOMAIN-CONTAINING PROTEIN"/>
    <property type="match status" value="1"/>
</dbReference>
<evidence type="ECO:0000256" key="2">
    <source>
        <dbReference type="ARBA" id="ARBA00022737"/>
    </source>
</evidence>
<feature type="repeat" description="PPR" evidence="3">
    <location>
        <begin position="378"/>
        <end position="412"/>
    </location>
</feature>
<dbReference type="Pfam" id="PF13041">
    <property type="entry name" value="PPR_2"/>
    <property type="match status" value="1"/>
</dbReference>
<dbReference type="NCBIfam" id="TIGR00756">
    <property type="entry name" value="PPR"/>
    <property type="match status" value="7"/>
</dbReference>
<dbReference type="EMBL" id="CM031825">
    <property type="protein sequence ID" value="KAG6732853.1"/>
    <property type="molecule type" value="Genomic_DNA"/>
</dbReference>
<name>A0A922G2J6_CARIL</name>
<feature type="repeat" description="PPR" evidence="3">
    <location>
        <begin position="308"/>
        <end position="342"/>
    </location>
</feature>
<evidence type="ECO:0000313" key="6">
    <source>
        <dbReference type="Proteomes" id="UP000811246"/>
    </source>
</evidence>
<proteinExistence type="inferred from homology"/>
<keyword evidence="2" id="KW-0677">Repeat</keyword>
<feature type="repeat" description="PPR" evidence="3">
    <location>
        <begin position="343"/>
        <end position="377"/>
    </location>
</feature>
<feature type="repeat" description="PPR" evidence="3">
    <location>
        <begin position="273"/>
        <end position="307"/>
    </location>
</feature>
<dbReference type="Pfam" id="PF17177">
    <property type="entry name" value="PPR_long"/>
    <property type="match status" value="1"/>
</dbReference>
<dbReference type="OrthoDB" id="185373at2759"/>
<reference evidence="5" key="1">
    <citation type="submission" date="2021-01" db="EMBL/GenBank/DDBJ databases">
        <authorList>
            <person name="Lovell J.T."/>
            <person name="Bentley N."/>
            <person name="Bhattarai G."/>
            <person name="Jenkins J.W."/>
            <person name="Sreedasyam A."/>
            <person name="Alarcon Y."/>
            <person name="Bock C."/>
            <person name="Boston L."/>
            <person name="Carlson J."/>
            <person name="Cervantes K."/>
            <person name="Clermont K."/>
            <person name="Krom N."/>
            <person name="Kubenka K."/>
            <person name="Mamidi S."/>
            <person name="Mattison C."/>
            <person name="Monteros M."/>
            <person name="Pisani C."/>
            <person name="Plott C."/>
            <person name="Rajasekar S."/>
            <person name="Rhein H.S."/>
            <person name="Rohla C."/>
            <person name="Song M."/>
            <person name="Hilaire R.S."/>
            <person name="Shu S."/>
            <person name="Wells L."/>
            <person name="Wang X."/>
            <person name="Webber J."/>
            <person name="Heerema R.J."/>
            <person name="Klein P."/>
            <person name="Conner P."/>
            <person name="Grauke L."/>
            <person name="Grimwood J."/>
            <person name="Schmutz J."/>
            <person name="Randall J.J."/>
        </authorList>
    </citation>
    <scope>NUCLEOTIDE SEQUENCE</scope>
    <source>
        <tissue evidence="5">Leaf</tissue>
    </source>
</reference>
<protein>
    <recommendedName>
        <fullName evidence="4">PROP1-like PPR domain-containing protein</fullName>
    </recommendedName>
</protein>